<name>A0A9D2T630_9FIRM</name>
<evidence type="ECO:0000256" key="4">
    <source>
        <dbReference type="ARBA" id="ARBA00023125"/>
    </source>
</evidence>
<keyword evidence="3" id="KW-0229">DNA integration</keyword>
<proteinExistence type="inferred from homology"/>
<evidence type="ECO:0000256" key="5">
    <source>
        <dbReference type="ARBA" id="ARBA00023172"/>
    </source>
</evidence>
<feature type="domain" description="Core-binding (CB)" evidence="8">
    <location>
        <begin position="17"/>
        <end position="95"/>
    </location>
</feature>
<dbReference type="Gene3D" id="1.10.150.130">
    <property type="match status" value="1"/>
</dbReference>
<dbReference type="GO" id="GO:0003677">
    <property type="term" value="F:DNA binding"/>
    <property type="evidence" value="ECO:0007669"/>
    <property type="project" value="UniProtKB-UniRule"/>
</dbReference>
<comment type="caution">
    <text evidence="9">The sequence shown here is derived from an EMBL/GenBank/DDBJ whole genome shotgun (WGS) entry which is preliminary data.</text>
</comment>
<evidence type="ECO:0000256" key="3">
    <source>
        <dbReference type="ARBA" id="ARBA00022908"/>
    </source>
</evidence>
<sequence>MTFNKEDFTKVRENDRILSDSLLENYKAWLKESEKSTRTVQKYGYYLNLFQSFLGGEQVTKQRVLCWKEELKERFSPGTVNGALAALNGLFRFCGWEDLQVRFLKVGRQTFCQARRELTRNEYIRLVRAARNEGDERLALVLQTICSTGIRISELSGITVEAVRARAAKIECKGKIRTVFLPTELCQLLNFYAQKMQICAGPVFVTRRGKPLDRSNVWRDMKKLSEKARVDQEKIFPHNLRHLFARMYYSQEKDLLRLADILGHSDINTTRVYTIESGENHIRQLEQLGLVVEQYNRISLSL</sequence>
<dbReference type="PANTHER" id="PTHR30349:SF89">
    <property type="entry name" value="INTEGRASE_RECOMBINASE"/>
    <property type="match status" value="1"/>
</dbReference>
<dbReference type="InterPro" id="IPR050090">
    <property type="entry name" value="Tyrosine_recombinase_XerCD"/>
</dbReference>
<accession>A0A9D2T630</accession>
<dbReference type="Gene3D" id="1.10.443.10">
    <property type="entry name" value="Intergrase catalytic core"/>
    <property type="match status" value="1"/>
</dbReference>
<dbReference type="InterPro" id="IPR013762">
    <property type="entry name" value="Integrase-like_cat_sf"/>
</dbReference>
<dbReference type="PANTHER" id="PTHR30349">
    <property type="entry name" value="PHAGE INTEGRASE-RELATED"/>
    <property type="match status" value="1"/>
</dbReference>
<dbReference type="InterPro" id="IPR010998">
    <property type="entry name" value="Integrase_recombinase_N"/>
</dbReference>
<dbReference type="GO" id="GO:0006310">
    <property type="term" value="P:DNA recombination"/>
    <property type="evidence" value="ECO:0007669"/>
    <property type="project" value="UniProtKB-KW"/>
</dbReference>
<evidence type="ECO:0000313" key="9">
    <source>
        <dbReference type="EMBL" id="HJC48403.1"/>
    </source>
</evidence>
<evidence type="ECO:0000256" key="1">
    <source>
        <dbReference type="ARBA" id="ARBA00003283"/>
    </source>
</evidence>
<dbReference type="AlphaFoldDB" id="A0A9D2T630"/>
<gene>
    <name evidence="9" type="ORF">IAA04_10165</name>
</gene>
<dbReference type="InterPro" id="IPR002104">
    <property type="entry name" value="Integrase_catalytic"/>
</dbReference>
<reference evidence="9" key="2">
    <citation type="submission" date="2021-04" db="EMBL/GenBank/DDBJ databases">
        <authorList>
            <person name="Gilroy R."/>
        </authorList>
    </citation>
    <scope>NUCLEOTIDE SEQUENCE</scope>
    <source>
        <strain evidence="9">CHK183-5548</strain>
    </source>
</reference>
<feature type="domain" description="Tyr recombinase" evidence="7">
    <location>
        <begin position="113"/>
        <end position="287"/>
    </location>
</feature>
<evidence type="ECO:0000256" key="6">
    <source>
        <dbReference type="PROSITE-ProRule" id="PRU01248"/>
    </source>
</evidence>
<protein>
    <submittedName>
        <fullName evidence="9">Tyrosine-type recombinase/integrase</fullName>
    </submittedName>
</protein>
<dbReference type="SUPFAM" id="SSF56349">
    <property type="entry name" value="DNA breaking-rejoining enzymes"/>
    <property type="match status" value="1"/>
</dbReference>
<keyword evidence="4 6" id="KW-0238">DNA-binding</keyword>
<evidence type="ECO:0000259" key="7">
    <source>
        <dbReference type="PROSITE" id="PS51898"/>
    </source>
</evidence>
<reference evidence="9" key="1">
    <citation type="journal article" date="2021" name="PeerJ">
        <title>Extensive microbial diversity within the chicken gut microbiome revealed by metagenomics and culture.</title>
        <authorList>
            <person name="Gilroy R."/>
            <person name="Ravi A."/>
            <person name="Getino M."/>
            <person name="Pursley I."/>
            <person name="Horton D.L."/>
            <person name="Alikhan N.F."/>
            <person name="Baker D."/>
            <person name="Gharbi K."/>
            <person name="Hall N."/>
            <person name="Watson M."/>
            <person name="Adriaenssens E.M."/>
            <person name="Foster-Nyarko E."/>
            <person name="Jarju S."/>
            <person name="Secka A."/>
            <person name="Antonio M."/>
            <person name="Oren A."/>
            <person name="Chaudhuri R.R."/>
            <person name="La Ragione R."/>
            <person name="Hildebrand F."/>
            <person name="Pallen M.J."/>
        </authorList>
    </citation>
    <scope>NUCLEOTIDE SEQUENCE</scope>
    <source>
        <strain evidence="9">CHK183-5548</strain>
    </source>
</reference>
<organism evidence="9 10">
    <name type="scientific">Candidatus Lachnoclostridium pullistercoris</name>
    <dbReference type="NCBI Taxonomy" id="2838632"/>
    <lineage>
        <taxon>Bacteria</taxon>
        <taxon>Bacillati</taxon>
        <taxon>Bacillota</taxon>
        <taxon>Clostridia</taxon>
        <taxon>Lachnospirales</taxon>
        <taxon>Lachnospiraceae</taxon>
    </lineage>
</organism>
<dbReference type="PROSITE" id="PS51900">
    <property type="entry name" value="CB"/>
    <property type="match status" value="1"/>
</dbReference>
<dbReference type="InterPro" id="IPR004107">
    <property type="entry name" value="Integrase_SAM-like_N"/>
</dbReference>
<comment type="function">
    <text evidence="1">Site-specific tyrosine recombinase, which acts by catalyzing the cutting and rejoining of the recombining DNA molecules.</text>
</comment>
<dbReference type="PROSITE" id="PS51898">
    <property type="entry name" value="TYR_RECOMBINASE"/>
    <property type="match status" value="1"/>
</dbReference>
<dbReference type="Pfam" id="PF02899">
    <property type="entry name" value="Phage_int_SAM_1"/>
    <property type="match status" value="1"/>
</dbReference>
<dbReference type="GO" id="GO:0015074">
    <property type="term" value="P:DNA integration"/>
    <property type="evidence" value="ECO:0007669"/>
    <property type="project" value="UniProtKB-KW"/>
</dbReference>
<dbReference type="InterPro" id="IPR011010">
    <property type="entry name" value="DNA_brk_join_enz"/>
</dbReference>
<dbReference type="Proteomes" id="UP000823883">
    <property type="component" value="Unassembled WGS sequence"/>
</dbReference>
<dbReference type="Pfam" id="PF00589">
    <property type="entry name" value="Phage_integrase"/>
    <property type="match status" value="1"/>
</dbReference>
<evidence type="ECO:0000256" key="2">
    <source>
        <dbReference type="ARBA" id="ARBA00008857"/>
    </source>
</evidence>
<dbReference type="EMBL" id="DWWL01000065">
    <property type="protein sequence ID" value="HJC48403.1"/>
    <property type="molecule type" value="Genomic_DNA"/>
</dbReference>
<dbReference type="InterPro" id="IPR044068">
    <property type="entry name" value="CB"/>
</dbReference>
<keyword evidence="5" id="KW-0233">DNA recombination</keyword>
<evidence type="ECO:0000259" key="8">
    <source>
        <dbReference type="PROSITE" id="PS51900"/>
    </source>
</evidence>
<evidence type="ECO:0000313" key="10">
    <source>
        <dbReference type="Proteomes" id="UP000823883"/>
    </source>
</evidence>
<comment type="similarity">
    <text evidence="2">Belongs to the 'phage' integrase family.</text>
</comment>